<dbReference type="AlphaFoldDB" id="A0A401NLH9"/>
<sequence>MRRCECRRGSACAEWESLLPGWRQGCSVCGSGESDAQALVRERVRTRKARNHIYHHWAGNCRRKNVKPGKPDNRMATAAGNMATIIDKDHRSWNKSETQGAVSSYTDVEMSALNWGPAGV</sequence>
<comment type="caution">
    <text evidence="1">The sequence shown here is derived from an EMBL/GenBank/DDBJ whole genome shotgun (WGS) entry which is preliminary data.</text>
</comment>
<evidence type="ECO:0000313" key="2">
    <source>
        <dbReference type="Proteomes" id="UP000288216"/>
    </source>
</evidence>
<proteinExistence type="predicted"/>
<organism evidence="1 2">
    <name type="scientific">Scyliorhinus torazame</name>
    <name type="common">Cloudy catshark</name>
    <name type="synonym">Catulus torazame</name>
    <dbReference type="NCBI Taxonomy" id="75743"/>
    <lineage>
        <taxon>Eukaryota</taxon>
        <taxon>Metazoa</taxon>
        <taxon>Chordata</taxon>
        <taxon>Craniata</taxon>
        <taxon>Vertebrata</taxon>
        <taxon>Chondrichthyes</taxon>
        <taxon>Elasmobranchii</taxon>
        <taxon>Galeomorphii</taxon>
        <taxon>Galeoidea</taxon>
        <taxon>Carcharhiniformes</taxon>
        <taxon>Scyliorhinidae</taxon>
        <taxon>Scyliorhinus</taxon>
    </lineage>
</organism>
<evidence type="ECO:0000313" key="1">
    <source>
        <dbReference type="EMBL" id="GCB61745.1"/>
    </source>
</evidence>
<keyword evidence="2" id="KW-1185">Reference proteome</keyword>
<reference evidence="1 2" key="1">
    <citation type="journal article" date="2018" name="Nat. Ecol. Evol.">
        <title>Shark genomes provide insights into elasmobranch evolution and the origin of vertebrates.</title>
        <authorList>
            <person name="Hara Y"/>
            <person name="Yamaguchi K"/>
            <person name="Onimaru K"/>
            <person name="Kadota M"/>
            <person name="Koyanagi M"/>
            <person name="Keeley SD"/>
            <person name="Tatsumi K"/>
            <person name="Tanaka K"/>
            <person name="Motone F"/>
            <person name="Kageyama Y"/>
            <person name="Nozu R"/>
            <person name="Adachi N"/>
            <person name="Nishimura O"/>
            <person name="Nakagawa R"/>
            <person name="Tanegashima C"/>
            <person name="Kiyatake I"/>
            <person name="Matsumoto R"/>
            <person name="Murakumo K"/>
            <person name="Nishida K"/>
            <person name="Terakita A"/>
            <person name="Kuratani S"/>
            <person name="Sato K"/>
            <person name="Hyodo S Kuraku.S."/>
        </authorList>
    </citation>
    <scope>NUCLEOTIDE SEQUENCE [LARGE SCALE GENOMIC DNA]</scope>
</reference>
<gene>
    <name evidence="1" type="ORF">scyTo_0007104</name>
</gene>
<dbReference type="EMBL" id="BFAA01002512">
    <property type="protein sequence ID" value="GCB61745.1"/>
    <property type="molecule type" value="Genomic_DNA"/>
</dbReference>
<accession>A0A401NLH9</accession>
<protein>
    <submittedName>
        <fullName evidence="1">Uncharacterized protein</fullName>
    </submittedName>
</protein>
<name>A0A401NLH9_SCYTO</name>
<dbReference type="Proteomes" id="UP000288216">
    <property type="component" value="Unassembled WGS sequence"/>
</dbReference>